<organism evidence="2 3">
    <name type="scientific">Pseudomonas fluorescens</name>
    <dbReference type="NCBI Taxonomy" id="294"/>
    <lineage>
        <taxon>Bacteria</taxon>
        <taxon>Pseudomonadati</taxon>
        <taxon>Pseudomonadota</taxon>
        <taxon>Gammaproteobacteria</taxon>
        <taxon>Pseudomonadales</taxon>
        <taxon>Pseudomonadaceae</taxon>
        <taxon>Pseudomonas</taxon>
    </lineage>
</organism>
<accession>A0A0D0TTQ5</accession>
<keyword evidence="1" id="KW-1133">Transmembrane helix</keyword>
<reference evidence="2 3" key="1">
    <citation type="submission" date="2015-01" db="EMBL/GenBank/DDBJ databases">
        <title>Genome sequence of the beneficial rhizobacterium Pseudomonas fluorescens 2-79.</title>
        <authorList>
            <person name="Thuermer A."/>
            <person name="Daniel R."/>
        </authorList>
    </citation>
    <scope>NUCLEOTIDE SEQUENCE [LARGE SCALE GENOMIC DNA]</scope>
    <source>
        <strain evidence="2 3">2-79</strain>
    </source>
</reference>
<dbReference type="PATRIC" id="fig|294.125.peg.437"/>
<feature type="transmembrane region" description="Helical" evidence="1">
    <location>
        <begin position="24"/>
        <end position="54"/>
    </location>
</feature>
<evidence type="ECO:0000256" key="1">
    <source>
        <dbReference type="SAM" id="Phobius"/>
    </source>
</evidence>
<evidence type="ECO:0000313" key="3">
    <source>
        <dbReference type="Proteomes" id="UP000032210"/>
    </source>
</evidence>
<keyword evidence="1" id="KW-0472">Membrane</keyword>
<evidence type="ECO:0000313" key="2">
    <source>
        <dbReference type="EMBL" id="KIR24200.1"/>
    </source>
</evidence>
<comment type="caution">
    <text evidence="2">The sequence shown here is derived from an EMBL/GenBank/DDBJ whole genome shotgun (WGS) entry which is preliminary data.</text>
</comment>
<dbReference type="Proteomes" id="UP000032210">
    <property type="component" value="Unassembled WGS sequence"/>
</dbReference>
<dbReference type="AlphaFoldDB" id="A0A0D0TTQ5"/>
<dbReference type="EMBL" id="JXCQ01000003">
    <property type="protein sequence ID" value="KIR24200.1"/>
    <property type="molecule type" value="Genomic_DNA"/>
</dbReference>
<protein>
    <submittedName>
        <fullName evidence="2">Uncharacterized protein</fullName>
    </submittedName>
</protein>
<keyword evidence="1" id="KW-0812">Transmembrane</keyword>
<sequence>MERSTALRKVKRGIWAELGYRMNWIFFGIVGAILLAFIPIVGWFLAVGVILATLWKTFGFRETQVVGSCPACTKSMVIEPKTDVFACPVCQSCIAVREDSLVVLDIN</sequence>
<gene>
    <name evidence="2" type="ORF">PFLU3_04310</name>
</gene>
<name>A0A0D0TTQ5_PSEFL</name>
<proteinExistence type="predicted"/>